<protein>
    <submittedName>
        <fullName evidence="2">Uncharacterized protein</fullName>
    </submittedName>
</protein>
<sequence length="135" mass="14298">MNKDLGENLFVLDGIRPKQNTAATYNVRANGTHNTVAEIDLADYNYPKEILIQVSVGAVAANGTLDVTVRSGLVTAALTNVDYTFTQITAAGVATYHYKPTRRFINVRAIVAVAAVDLGITLIMGALGWGSSGQA</sequence>
<gene>
    <name evidence="2" type="ORF">TM448B03228_0003</name>
</gene>
<evidence type="ECO:0000256" key="1">
    <source>
        <dbReference type="SAM" id="Phobius"/>
    </source>
</evidence>
<dbReference type="EMBL" id="MT145000">
    <property type="protein sequence ID" value="QJI02417.1"/>
    <property type="molecule type" value="Genomic_DNA"/>
</dbReference>
<accession>A0A6M3XWZ8</accession>
<proteinExistence type="predicted"/>
<reference evidence="2" key="1">
    <citation type="submission" date="2020-03" db="EMBL/GenBank/DDBJ databases">
        <title>The deep terrestrial virosphere.</title>
        <authorList>
            <person name="Holmfeldt K."/>
            <person name="Nilsson E."/>
            <person name="Simone D."/>
            <person name="Lopez-Fernandez M."/>
            <person name="Wu X."/>
            <person name="de Brujin I."/>
            <person name="Lundin D."/>
            <person name="Andersson A."/>
            <person name="Bertilsson S."/>
            <person name="Dopson M."/>
        </authorList>
    </citation>
    <scope>NUCLEOTIDE SEQUENCE</scope>
    <source>
        <strain evidence="2">TM448B03228</strain>
    </source>
</reference>
<dbReference type="AlphaFoldDB" id="A0A6M3XWZ8"/>
<name>A0A6M3XWZ8_9ZZZZ</name>
<keyword evidence="1" id="KW-0472">Membrane</keyword>
<evidence type="ECO:0000313" key="2">
    <source>
        <dbReference type="EMBL" id="QJI02417.1"/>
    </source>
</evidence>
<feature type="transmembrane region" description="Helical" evidence="1">
    <location>
        <begin position="109"/>
        <end position="129"/>
    </location>
</feature>
<keyword evidence="1" id="KW-0812">Transmembrane</keyword>
<keyword evidence="1" id="KW-1133">Transmembrane helix</keyword>
<organism evidence="2">
    <name type="scientific">viral metagenome</name>
    <dbReference type="NCBI Taxonomy" id="1070528"/>
    <lineage>
        <taxon>unclassified sequences</taxon>
        <taxon>metagenomes</taxon>
        <taxon>organismal metagenomes</taxon>
    </lineage>
</organism>